<dbReference type="AlphaFoldDB" id="A0A3Q9UQH8"/>
<evidence type="ECO:0000313" key="16">
    <source>
        <dbReference type="EMBL" id="VEI02569.1"/>
    </source>
</evidence>
<dbReference type="PROSITE" id="PS50253">
    <property type="entry name" value="COX3"/>
    <property type="match status" value="1"/>
</dbReference>
<dbReference type="Proteomes" id="UP000285875">
    <property type="component" value="Chromosome"/>
</dbReference>
<reference evidence="15" key="3">
    <citation type="journal article" date="2019" name="Microorganisms">
        <title>Red-Brown Pigmentation of Acidipropionibacterium jensenii Is Tied to Haemolytic Activity and cyl-Like Gene Cluster.</title>
        <authorList>
            <person name="Deptula P."/>
            <person name="Loivamaa I."/>
            <person name="Smolander O.P."/>
            <person name="Laine P."/>
            <person name="Roberts R.J."/>
            <person name="Piironen V."/>
            <person name="Paulin L."/>
            <person name="Savijoki K."/>
            <person name="Auvinen P."/>
            <person name="Varmanen P."/>
        </authorList>
    </citation>
    <scope>NUCLEOTIDE SEQUENCE</scope>
    <source>
        <strain evidence="15">JS280</strain>
    </source>
</reference>
<dbReference type="Gene3D" id="1.20.120.80">
    <property type="entry name" value="Cytochrome c oxidase, subunit III, four-helix bundle"/>
    <property type="match status" value="1"/>
</dbReference>
<gene>
    <name evidence="16" type="primary">ctaE</name>
    <name evidence="15" type="ORF">C0Z10_08735</name>
    <name evidence="16" type="ORF">NCTC13652_00748</name>
</gene>
<dbReference type="Pfam" id="PF00510">
    <property type="entry name" value="COX3"/>
    <property type="match status" value="1"/>
</dbReference>
<organism evidence="16 17">
    <name type="scientific">Acidipropionibacterium jensenii</name>
    <dbReference type="NCBI Taxonomy" id="1749"/>
    <lineage>
        <taxon>Bacteria</taxon>
        <taxon>Bacillati</taxon>
        <taxon>Actinomycetota</taxon>
        <taxon>Actinomycetes</taxon>
        <taxon>Propionibacteriales</taxon>
        <taxon>Propionibacteriaceae</taxon>
        <taxon>Acidipropionibacterium</taxon>
    </lineage>
</organism>
<dbReference type="GO" id="GO:0019646">
    <property type="term" value="P:aerobic electron transport chain"/>
    <property type="evidence" value="ECO:0007669"/>
    <property type="project" value="InterPro"/>
</dbReference>
<feature type="transmembrane region" description="Helical" evidence="13">
    <location>
        <begin position="132"/>
        <end position="156"/>
    </location>
</feature>
<dbReference type="PANTHER" id="PTHR11403">
    <property type="entry name" value="CYTOCHROME C OXIDASE SUBUNIT III"/>
    <property type="match status" value="1"/>
</dbReference>
<proteinExistence type="inferred from homology"/>
<dbReference type="GO" id="GO:0005886">
    <property type="term" value="C:plasma membrane"/>
    <property type="evidence" value="ECO:0007669"/>
    <property type="project" value="UniProtKB-SubCell"/>
</dbReference>
<feature type="transmembrane region" description="Helical" evidence="13">
    <location>
        <begin position="94"/>
        <end position="112"/>
    </location>
</feature>
<evidence type="ECO:0000259" key="14">
    <source>
        <dbReference type="PROSITE" id="PS50253"/>
    </source>
</evidence>
<keyword evidence="16" id="KW-0560">Oxidoreductase</keyword>
<dbReference type="STRING" id="1122997.GCA_000425285_01112"/>
<reference evidence="18" key="1">
    <citation type="submission" date="2017-12" db="EMBL/GenBank/DDBJ databases">
        <title>Whole genome sequencing of Acidipropionibacterium jensenii strains JS279 and JS280.</title>
        <authorList>
            <person name="Deptula P."/>
            <person name="Laine P."/>
            <person name="Smolander O.-P."/>
            <person name="Paulin L."/>
            <person name="Auvinen P."/>
            <person name="Varmanen P."/>
        </authorList>
    </citation>
    <scope>NUCLEOTIDE SEQUENCE [LARGE SCALE GENOMIC DNA]</scope>
    <source>
        <strain evidence="18">JS280</strain>
    </source>
</reference>
<reference evidence="16 17" key="2">
    <citation type="submission" date="2018-12" db="EMBL/GenBank/DDBJ databases">
        <authorList>
            <consortium name="Pathogen Informatics"/>
        </authorList>
    </citation>
    <scope>NUCLEOTIDE SEQUENCE [LARGE SCALE GENOMIC DNA]</scope>
    <source>
        <strain evidence="16 17">NCTC13652</strain>
    </source>
</reference>
<evidence type="ECO:0000313" key="18">
    <source>
        <dbReference type="Proteomes" id="UP000285875"/>
    </source>
</evidence>
<dbReference type="KEGG" id="aji:C0Z10_08735"/>
<evidence type="ECO:0000256" key="10">
    <source>
        <dbReference type="ARBA" id="ARBA00031625"/>
    </source>
</evidence>
<dbReference type="CDD" id="cd00386">
    <property type="entry name" value="Heme_Cu_Oxidase_III_like"/>
    <property type="match status" value="1"/>
</dbReference>
<comment type="catalytic activity">
    <reaction evidence="11">
        <text>4 Fe(II)-[cytochrome c] + O2 + 8 H(+)(in) = 4 Fe(III)-[cytochrome c] + 2 H2O + 4 H(+)(out)</text>
        <dbReference type="Rhea" id="RHEA:11436"/>
        <dbReference type="Rhea" id="RHEA-COMP:10350"/>
        <dbReference type="Rhea" id="RHEA-COMP:14399"/>
        <dbReference type="ChEBI" id="CHEBI:15377"/>
        <dbReference type="ChEBI" id="CHEBI:15378"/>
        <dbReference type="ChEBI" id="CHEBI:15379"/>
        <dbReference type="ChEBI" id="CHEBI:29033"/>
        <dbReference type="ChEBI" id="CHEBI:29034"/>
        <dbReference type="EC" id="7.1.1.9"/>
    </reaction>
</comment>
<dbReference type="PANTHER" id="PTHR11403:SF2">
    <property type="entry name" value="CYTOCHROME BO(3) UBIQUINOL OXIDASE SUBUNIT 3"/>
    <property type="match status" value="1"/>
</dbReference>
<evidence type="ECO:0000256" key="2">
    <source>
        <dbReference type="ARBA" id="ARBA00010581"/>
    </source>
</evidence>
<dbReference type="GO" id="GO:0016491">
    <property type="term" value="F:oxidoreductase activity"/>
    <property type="evidence" value="ECO:0007669"/>
    <property type="project" value="UniProtKB-KW"/>
</dbReference>
<dbReference type="FunFam" id="1.20.120.80:FF:000001">
    <property type="entry name" value="Cytochrome (Ubi)quinol oxidase subunit III"/>
    <property type="match status" value="1"/>
</dbReference>
<accession>A0A3Q9UQH8</accession>
<keyword evidence="5 12" id="KW-0812">Transmembrane</keyword>
<evidence type="ECO:0000256" key="12">
    <source>
        <dbReference type="RuleBase" id="RU003376"/>
    </source>
</evidence>
<feature type="transmembrane region" description="Helical" evidence="13">
    <location>
        <begin position="51"/>
        <end position="73"/>
    </location>
</feature>
<dbReference type="EMBL" id="CP025570">
    <property type="protein sequence ID" value="AZZ39823.1"/>
    <property type="molecule type" value="Genomic_DNA"/>
</dbReference>
<dbReference type="GeneID" id="82883551"/>
<evidence type="ECO:0000256" key="6">
    <source>
        <dbReference type="ARBA" id="ARBA00022967"/>
    </source>
</evidence>
<keyword evidence="17" id="KW-1185">Reference proteome</keyword>
<evidence type="ECO:0000256" key="1">
    <source>
        <dbReference type="ARBA" id="ARBA00004651"/>
    </source>
</evidence>
<comment type="subcellular location">
    <subcellularLocation>
        <location evidence="1 12">Cell membrane</location>
        <topology evidence="1 12">Multi-pass membrane protein</topology>
    </subcellularLocation>
</comment>
<comment type="similarity">
    <text evidence="2 12">Belongs to the cytochrome c oxidase subunit 3 family.</text>
</comment>
<keyword evidence="8 13" id="KW-0472">Membrane</keyword>
<dbReference type="OrthoDB" id="9810850at2"/>
<evidence type="ECO:0000256" key="13">
    <source>
        <dbReference type="SAM" id="Phobius"/>
    </source>
</evidence>
<dbReference type="InterPro" id="IPR013833">
    <property type="entry name" value="Cyt_c_oxidase_su3_a-hlx"/>
</dbReference>
<evidence type="ECO:0000256" key="8">
    <source>
        <dbReference type="ARBA" id="ARBA00023136"/>
    </source>
</evidence>
<protein>
    <recommendedName>
        <fullName evidence="3">cytochrome-c oxidase</fullName>
        <ecNumber evidence="3">7.1.1.9</ecNumber>
    </recommendedName>
    <alternativeName>
        <fullName evidence="9">Cytochrome aa3 subunit 3</fullName>
    </alternativeName>
    <alternativeName>
        <fullName evidence="10">Cytochrome c oxidase polypeptide III</fullName>
    </alternativeName>
</protein>
<name>A0A3Q9UQH8_9ACTN</name>
<feature type="transmembrane region" description="Helical" evidence="13">
    <location>
        <begin position="177"/>
        <end position="196"/>
    </location>
</feature>
<dbReference type="RefSeq" id="WP_028702796.1">
    <property type="nucleotide sequence ID" value="NZ_CP025570.1"/>
</dbReference>
<dbReference type="InterPro" id="IPR024791">
    <property type="entry name" value="Cyt_c/ubiquinol_Oxase_su3"/>
</dbReference>
<evidence type="ECO:0000256" key="11">
    <source>
        <dbReference type="ARBA" id="ARBA00047816"/>
    </source>
</evidence>
<evidence type="ECO:0000256" key="4">
    <source>
        <dbReference type="ARBA" id="ARBA00022475"/>
    </source>
</evidence>
<evidence type="ECO:0000256" key="7">
    <source>
        <dbReference type="ARBA" id="ARBA00022989"/>
    </source>
</evidence>
<evidence type="ECO:0000256" key="5">
    <source>
        <dbReference type="ARBA" id="ARBA00022692"/>
    </source>
</evidence>
<keyword evidence="7 13" id="KW-1133">Transmembrane helix</keyword>
<keyword evidence="4" id="KW-1003">Cell membrane</keyword>
<evidence type="ECO:0000256" key="3">
    <source>
        <dbReference type="ARBA" id="ARBA00012949"/>
    </source>
</evidence>
<sequence>MGVWVWLASELMFFAALFAAYFMIRQTTSVQAAAGSQNLWQSQSSHLDIPYAAVNTLILVLSSVTCQMGVHAAEHGRVRRSGGLGAITSWGMREWYTLTFAMGAVFIAGQALEYANLISEGHTISSNVYFSLFFLATGFHGLHVLGGLIAFLFTLARTYLARTFTHEQAVMAMVVSYYWHFVDVIWIILFSVIYIVH</sequence>
<dbReference type="InterPro" id="IPR000298">
    <property type="entry name" value="Cyt_c_oxidase-like_su3"/>
</dbReference>
<evidence type="ECO:0000256" key="9">
    <source>
        <dbReference type="ARBA" id="ARBA00031400"/>
    </source>
</evidence>
<dbReference type="EC" id="7.1.1.9" evidence="3"/>
<dbReference type="Proteomes" id="UP000277858">
    <property type="component" value="Chromosome"/>
</dbReference>
<keyword evidence="6" id="KW-1278">Translocase</keyword>
<evidence type="ECO:0000313" key="15">
    <source>
        <dbReference type="EMBL" id="AZZ39823.1"/>
    </source>
</evidence>
<dbReference type="InterPro" id="IPR035973">
    <property type="entry name" value="Cyt_c_oxidase_su3-like_sf"/>
</dbReference>
<dbReference type="SUPFAM" id="SSF81452">
    <property type="entry name" value="Cytochrome c oxidase subunit III-like"/>
    <property type="match status" value="1"/>
</dbReference>
<dbReference type="GO" id="GO:0004129">
    <property type="term" value="F:cytochrome-c oxidase activity"/>
    <property type="evidence" value="ECO:0007669"/>
    <property type="project" value="UniProtKB-EC"/>
</dbReference>
<feature type="domain" description="Heme-copper oxidase subunit III family profile" evidence="14">
    <location>
        <begin position="1"/>
        <end position="197"/>
    </location>
</feature>
<evidence type="ECO:0000313" key="17">
    <source>
        <dbReference type="Proteomes" id="UP000277858"/>
    </source>
</evidence>
<dbReference type="EMBL" id="LR134473">
    <property type="protein sequence ID" value="VEI02569.1"/>
    <property type="molecule type" value="Genomic_DNA"/>
</dbReference>